<evidence type="ECO:0000313" key="2">
    <source>
        <dbReference type="Proteomes" id="UP001156870"/>
    </source>
</evidence>
<dbReference type="RefSeq" id="WP_232593843.1">
    <property type="nucleotide sequence ID" value="NZ_BSPD01000073.1"/>
</dbReference>
<protein>
    <recommendedName>
        <fullName evidence="3">Phasin family protein</fullName>
    </recommendedName>
</protein>
<sequence>MNDTMMQPLESMKAMLNMQADALSKTVEAQQKAGEAFTEFFRTEASKAQSLKSPEEFLEFNVSSCQKLFELLKSQGEVFNSVAEETREAVMKMYTPASK</sequence>
<evidence type="ECO:0008006" key="3">
    <source>
        <dbReference type="Google" id="ProtNLM"/>
    </source>
</evidence>
<accession>A0AA37TC52</accession>
<dbReference type="EMBL" id="BSPD01000073">
    <property type="protein sequence ID" value="GLS27325.1"/>
    <property type="molecule type" value="Genomic_DNA"/>
</dbReference>
<name>A0AA37TC52_9GAMM</name>
<comment type="caution">
    <text evidence="1">The sequence shown here is derived from an EMBL/GenBank/DDBJ whole genome shotgun (WGS) entry which is preliminary data.</text>
</comment>
<evidence type="ECO:0000313" key="1">
    <source>
        <dbReference type="EMBL" id="GLS27325.1"/>
    </source>
</evidence>
<proteinExistence type="predicted"/>
<organism evidence="1 2">
    <name type="scientific">Marinibactrum halimedae</name>
    <dbReference type="NCBI Taxonomy" id="1444977"/>
    <lineage>
        <taxon>Bacteria</taxon>
        <taxon>Pseudomonadati</taxon>
        <taxon>Pseudomonadota</taxon>
        <taxon>Gammaproteobacteria</taxon>
        <taxon>Cellvibrionales</taxon>
        <taxon>Cellvibrionaceae</taxon>
        <taxon>Marinibactrum</taxon>
    </lineage>
</organism>
<reference evidence="1 2" key="1">
    <citation type="journal article" date="2014" name="Int. J. Syst. Evol. Microbiol.">
        <title>Complete genome sequence of Corynebacterium casei LMG S-19264T (=DSM 44701T), isolated from a smear-ripened cheese.</title>
        <authorList>
            <consortium name="US DOE Joint Genome Institute (JGI-PGF)"/>
            <person name="Walter F."/>
            <person name="Albersmeier A."/>
            <person name="Kalinowski J."/>
            <person name="Ruckert C."/>
        </authorList>
    </citation>
    <scope>NUCLEOTIDE SEQUENCE [LARGE SCALE GENOMIC DNA]</scope>
    <source>
        <strain evidence="1 2">NBRC 110095</strain>
    </source>
</reference>
<dbReference type="Proteomes" id="UP001156870">
    <property type="component" value="Unassembled WGS sequence"/>
</dbReference>
<dbReference type="AlphaFoldDB" id="A0AA37TC52"/>
<keyword evidence="2" id="KW-1185">Reference proteome</keyword>
<gene>
    <name evidence="1" type="ORF">GCM10007877_30440</name>
</gene>